<dbReference type="AlphaFoldDB" id="Q1EP88"/>
<keyword evidence="1" id="KW-0812">Transmembrane</keyword>
<sequence>MLLSFVPICDLFATLLDVALIHFLLLQFFLGIVPVKALELYLDLRRAIEDHVRGFTEPSSEKLLPDLHPQEQHVFTLVLDLNETLVYSDWKVSIPSGMLVSYQSDVIETGSIFKSLYEIAHVYTLVDHVH</sequence>
<gene>
    <name evidence="2" type="ORF">MA4_64C22.26</name>
</gene>
<reference evidence="2" key="1">
    <citation type="submission" date="2006-05" db="EMBL/GenBank/DDBJ databases">
        <authorList>
            <person name="Town C.D."/>
            <person name="Ronning C.M."/>
            <person name="Cheung F."/>
            <person name="Haas B.J."/>
            <person name="Althoff R."/>
            <person name="Arbogast T."/>
            <person name="Hine E."/>
            <person name="Piffanelli P."/>
            <person name="Tallon L.J."/>
        </authorList>
    </citation>
    <scope>NUCLEOTIDE SEQUENCE</scope>
</reference>
<proteinExistence type="predicted"/>
<evidence type="ECO:0000313" key="2">
    <source>
        <dbReference type="EMBL" id="ABF70069.1"/>
    </source>
</evidence>
<dbReference type="Gene3D" id="3.40.50.1000">
    <property type="entry name" value="HAD superfamily/HAD-like"/>
    <property type="match status" value="1"/>
</dbReference>
<evidence type="ECO:0000256" key="1">
    <source>
        <dbReference type="SAM" id="Phobius"/>
    </source>
</evidence>
<name>Q1EP88_MUSAC</name>
<protein>
    <recommendedName>
        <fullName evidence="3">Mitochondrial import inner membrane translocase subunit TIM50</fullName>
    </recommendedName>
</protein>
<feature type="transmembrane region" description="Helical" evidence="1">
    <location>
        <begin position="12"/>
        <end position="35"/>
    </location>
</feature>
<dbReference type="InterPro" id="IPR023214">
    <property type="entry name" value="HAD_sf"/>
</dbReference>
<dbReference type="EMBL" id="AC186752">
    <property type="protein sequence ID" value="ABF70069.1"/>
    <property type="molecule type" value="Genomic_DNA"/>
</dbReference>
<evidence type="ECO:0008006" key="3">
    <source>
        <dbReference type="Google" id="ProtNLM"/>
    </source>
</evidence>
<accession>Q1EP88</accession>
<keyword evidence="1" id="KW-0472">Membrane</keyword>
<organism evidence="2">
    <name type="scientific">Musa acuminata</name>
    <name type="common">Banana</name>
    <name type="synonym">Musa cavendishii</name>
    <dbReference type="NCBI Taxonomy" id="4641"/>
    <lineage>
        <taxon>Eukaryota</taxon>
        <taxon>Viridiplantae</taxon>
        <taxon>Streptophyta</taxon>
        <taxon>Embryophyta</taxon>
        <taxon>Tracheophyta</taxon>
        <taxon>Spermatophyta</taxon>
        <taxon>Magnoliopsida</taxon>
        <taxon>Liliopsida</taxon>
        <taxon>Zingiberales</taxon>
        <taxon>Musaceae</taxon>
        <taxon>Musa</taxon>
    </lineage>
</organism>
<keyword evidence="1" id="KW-1133">Transmembrane helix</keyword>